<keyword evidence="2" id="KW-1185">Reference proteome</keyword>
<dbReference type="SUPFAM" id="SSF53474">
    <property type="entry name" value="alpha/beta-Hydrolases"/>
    <property type="match status" value="1"/>
</dbReference>
<accession>A0AAD4HZC0</accession>
<name>A0AAD4HZC0_9PEZI</name>
<reference evidence="1" key="1">
    <citation type="submission" date="2023-02" db="EMBL/GenBank/DDBJ databases">
        <authorList>
            <person name="Palmer J.M."/>
        </authorList>
    </citation>
    <scope>NUCLEOTIDE SEQUENCE</scope>
    <source>
        <strain evidence="1">FW57</strain>
    </source>
</reference>
<proteinExistence type="predicted"/>
<evidence type="ECO:0000313" key="2">
    <source>
        <dbReference type="Proteomes" id="UP001197093"/>
    </source>
</evidence>
<gene>
    <name evidence="1" type="ORF">NEMBOFW57_005092</name>
</gene>
<sequence>MSLEISTLPHPPPISLRTIQMAGLLVDVYGLADLPPTATRISCLWLHHPRTRSKEYMADVAARCISAWNSQQQGQGQGQAQGHGGGGGGQKRGLIALAYDQRNHGTRLVDEKANGAWREGNAMHAVDMFGVVQGMVGDQRVLLDLVEGYLFHDAEGKRKIDQHLALGVSLGGHSVWQLMFAEPRVTAGVVIVGCPDYMNLMSDRARLSKLSTYSAQDEGASFLGSKDFPPSLIDACKKFDPKAIFFGSAAVPDVRSSGPNDEAAKRVLRDRLRGKRFLLCSGGDDKLVPYRCAEPFVQWFKQATASWYQEEGVSVDDRVYPGIGHSFSADMVTDSVQFILDAVASAGNEPFGAASDEPRASKI</sequence>
<dbReference type="PANTHER" id="PTHR22946:SF0">
    <property type="entry name" value="DIENELACTONE HYDROLASE DOMAIN-CONTAINING PROTEIN"/>
    <property type="match status" value="1"/>
</dbReference>
<dbReference type="InterPro" id="IPR050261">
    <property type="entry name" value="FrsA_esterase"/>
</dbReference>
<dbReference type="PANTHER" id="PTHR22946">
    <property type="entry name" value="DIENELACTONE HYDROLASE DOMAIN-CONTAINING PROTEIN-RELATED"/>
    <property type="match status" value="1"/>
</dbReference>
<evidence type="ECO:0000313" key="1">
    <source>
        <dbReference type="EMBL" id="KAG7288736.1"/>
    </source>
</evidence>
<dbReference type="EMBL" id="JAHCVI010000002">
    <property type="protein sequence ID" value="KAG7288736.1"/>
    <property type="molecule type" value="Genomic_DNA"/>
</dbReference>
<protein>
    <submittedName>
        <fullName evidence="1">Uncharacterized protein</fullName>
    </submittedName>
</protein>
<dbReference type="Proteomes" id="UP001197093">
    <property type="component" value="Unassembled WGS sequence"/>
</dbReference>
<dbReference type="Gene3D" id="3.40.50.1820">
    <property type="entry name" value="alpha/beta hydrolase"/>
    <property type="match status" value="1"/>
</dbReference>
<dbReference type="InterPro" id="IPR029058">
    <property type="entry name" value="AB_hydrolase_fold"/>
</dbReference>
<organism evidence="1 2">
    <name type="scientific">Staphylotrichum longicolle</name>
    <dbReference type="NCBI Taxonomy" id="669026"/>
    <lineage>
        <taxon>Eukaryota</taxon>
        <taxon>Fungi</taxon>
        <taxon>Dikarya</taxon>
        <taxon>Ascomycota</taxon>
        <taxon>Pezizomycotina</taxon>
        <taxon>Sordariomycetes</taxon>
        <taxon>Sordariomycetidae</taxon>
        <taxon>Sordariales</taxon>
        <taxon>Chaetomiaceae</taxon>
        <taxon>Staphylotrichum</taxon>
    </lineage>
</organism>
<dbReference type="AlphaFoldDB" id="A0AAD4HZC0"/>
<comment type="caution">
    <text evidence="1">The sequence shown here is derived from an EMBL/GenBank/DDBJ whole genome shotgun (WGS) entry which is preliminary data.</text>
</comment>